<dbReference type="VEuPathDB" id="FungiDB:CJI97_002281"/>
<dbReference type="VEuPathDB" id="FungiDB:QG37_00332"/>
<keyword evidence="5" id="KW-1133">Transmembrane helix</keyword>
<name>A0A0L0P885_CANAR</name>
<evidence type="ECO:0000313" key="7">
    <source>
        <dbReference type="Proteomes" id="UP000037122"/>
    </source>
</evidence>
<proteinExistence type="inferred from homology"/>
<feature type="transmembrane region" description="Helical" evidence="5">
    <location>
        <begin position="656"/>
        <end position="674"/>
    </location>
</feature>
<keyword evidence="4" id="KW-0547">Nucleotide-binding</keyword>
<dbReference type="VEuPathDB" id="FungiDB:B9J08_002090"/>
<evidence type="ECO:0000256" key="5">
    <source>
        <dbReference type="SAM" id="Phobius"/>
    </source>
</evidence>
<gene>
    <name evidence="6" type="ORF">QG37_00332</name>
</gene>
<dbReference type="PANTHER" id="PTHR11782:SF121">
    <property type="entry name" value="NUCLEOSIDE-DIPHOSPHATASE MIG-23"/>
    <property type="match status" value="1"/>
</dbReference>
<keyword evidence="2" id="KW-0378">Hydrolase</keyword>
<keyword evidence="5" id="KW-0472">Membrane</keyword>
<dbReference type="VEuPathDB" id="FungiDB:CJJ09_003178"/>
<organism evidence="6 7">
    <name type="scientific">Candidozyma auris</name>
    <name type="common">Yeast</name>
    <name type="synonym">Candida auris</name>
    <dbReference type="NCBI Taxonomy" id="498019"/>
    <lineage>
        <taxon>Eukaryota</taxon>
        <taxon>Fungi</taxon>
        <taxon>Dikarya</taxon>
        <taxon>Ascomycota</taxon>
        <taxon>Saccharomycotina</taxon>
        <taxon>Pichiomycetes</taxon>
        <taxon>Metschnikowiaceae</taxon>
        <taxon>Candidozyma</taxon>
    </lineage>
</organism>
<dbReference type="GO" id="GO:0045134">
    <property type="term" value="F:UDP phosphatase activity"/>
    <property type="evidence" value="ECO:0007669"/>
    <property type="project" value="TreeGrafter"/>
</dbReference>
<sequence>MDLDKRKKKKTLKPGPVYSKDKIPYDYIVLIDAGSKGSRVYVYNWLNPKAALDAGVDMRSAPKVNLVHESILSNSADEINDESHNAKGNAKKVTFPSIYLDKHWHKKITPGLSSFYQSPQKVGKRHLRYLLSYASAIVPKSQHHRTPIYLHATAGMRLLPPKEQTPILENVCQYLMTNSDFFIPQCKSHVNIIDGDVEGLYGWLSINYLVGAFDWPEEHNHGKEHSTYGLLDMGGASTQVVFQPNSTESKEHENNLYRLSLGRLPQLAKEEDNHEKVVGDFYPPEIKEFNVFSDSFLGFGMFQAQNRFRSILVEQYKKDNDIPEETNYFGTPLSDPCLPKGYTTKEVINHHNVDFTGGSDFETCLTSISLVLKAATHNTGTPADCSELSHADKVSSCLLNDLVPAFDFDVNHFVGVSGYWDAINALSSYGNIPRSDSNSDYDYLKMYEATSQWCSRSFKDMVERNNQREKNERVKEEELALLCFKSSWILNFLHVGLGFPRIGIDGQKDDKFKSLRLVEKVGGLSFSWTLGRAVLYSNDEYVQAFNNYTKEKRGNENNLLKRPGYYFTPREHAYQFGAEAAFSYPRPQFTPEAPDAKYPVFEYEYDYAAKPLELKWYLQTHRNYGGLIFMLMVLAIAILMLGKKGRKDVVDYGKDLINRILILIGLLQYAYAIVPEYDPSTDSYELEEAPLNDFQNEGSSSFAVGYEEEEV</sequence>
<accession>A0A0L0P885</accession>
<evidence type="ECO:0000256" key="4">
    <source>
        <dbReference type="PIRSR" id="PIRSR600407-2"/>
    </source>
</evidence>
<dbReference type="Gene3D" id="3.30.420.40">
    <property type="match status" value="1"/>
</dbReference>
<dbReference type="EMBL" id="LGST01000003">
    <property type="protein sequence ID" value="KNE02524.1"/>
    <property type="molecule type" value="Genomic_DNA"/>
</dbReference>
<feature type="transmembrane region" description="Helical" evidence="5">
    <location>
        <begin position="624"/>
        <end position="644"/>
    </location>
</feature>
<dbReference type="VEuPathDB" id="FungiDB:CJI96_0002764"/>
<comment type="caution">
    <text evidence="6">The sequence shown here is derived from an EMBL/GenBank/DDBJ whole genome shotgun (WGS) entry which is preliminary data.</text>
</comment>
<dbReference type="GO" id="GO:0046036">
    <property type="term" value="P:CTP metabolic process"/>
    <property type="evidence" value="ECO:0007669"/>
    <property type="project" value="TreeGrafter"/>
</dbReference>
<evidence type="ECO:0000256" key="3">
    <source>
        <dbReference type="PIRSR" id="PIRSR600407-1"/>
    </source>
</evidence>
<dbReference type="GO" id="GO:0005524">
    <property type="term" value="F:ATP binding"/>
    <property type="evidence" value="ECO:0007669"/>
    <property type="project" value="UniProtKB-KW"/>
</dbReference>
<dbReference type="InterPro" id="IPR000407">
    <property type="entry name" value="GDA1_CD39_NTPase"/>
</dbReference>
<dbReference type="GO" id="GO:0004382">
    <property type="term" value="F:GDP phosphatase activity"/>
    <property type="evidence" value="ECO:0007669"/>
    <property type="project" value="TreeGrafter"/>
</dbReference>
<protein>
    <recommendedName>
        <fullName evidence="8">Golgi apyrase</fullName>
    </recommendedName>
</protein>
<feature type="active site" description="Proton acceptor" evidence="3">
    <location>
        <position position="198"/>
    </location>
</feature>
<dbReference type="GO" id="GO:0017111">
    <property type="term" value="F:ribonucleoside triphosphate phosphatase activity"/>
    <property type="evidence" value="ECO:0007669"/>
    <property type="project" value="TreeGrafter"/>
</dbReference>
<keyword evidence="4" id="KW-0067">ATP-binding</keyword>
<evidence type="ECO:0008006" key="8">
    <source>
        <dbReference type="Google" id="ProtNLM"/>
    </source>
</evidence>
<dbReference type="PANTHER" id="PTHR11782">
    <property type="entry name" value="ADENOSINE/GUANOSINE DIPHOSPHATASE"/>
    <property type="match status" value="1"/>
</dbReference>
<dbReference type="Proteomes" id="UP000037122">
    <property type="component" value="Unassembled WGS sequence"/>
</dbReference>
<evidence type="ECO:0000256" key="1">
    <source>
        <dbReference type="ARBA" id="ARBA00009283"/>
    </source>
</evidence>
<comment type="similarity">
    <text evidence="1">Belongs to the GDA1/CD39 NTPase family.</text>
</comment>
<dbReference type="GO" id="GO:0016020">
    <property type="term" value="C:membrane"/>
    <property type="evidence" value="ECO:0007669"/>
    <property type="project" value="TreeGrafter"/>
</dbReference>
<reference evidence="7" key="1">
    <citation type="journal article" date="2015" name="BMC Genomics">
        <title>Draft genome of a commonly misdiagnosed multidrug resistant pathogen Candida auris.</title>
        <authorList>
            <person name="Chatterjee S."/>
            <person name="Alampalli S.V."/>
            <person name="Nageshan R.K."/>
            <person name="Chettiar S.T."/>
            <person name="Joshi S."/>
            <person name="Tatu U.S."/>
        </authorList>
    </citation>
    <scope>NUCLEOTIDE SEQUENCE [LARGE SCALE GENOMIC DNA]</scope>
    <source>
        <strain evidence="7">6684</strain>
    </source>
</reference>
<evidence type="ECO:0000256" key="2">
    <source>
        <dbReference type="ARBA" id="ARBA00022801"/>
    </source>
</evidence>
<dbReference type="GO" id="GO:0006256">
    <property type="term" value="P:UDP catabolic process"/>
    <property type="evidence" value="ECO:0007669"/>
    <property type="project" value="TreeGrafter"/>
</dbReference>
<feature type="binding site" evidence="4">
    <location>
        <begin position="235"/>
        <end position="239"/>
    </location>
    <ligand>
        <name>ATP</name>
        <dbReference type="ChEBI" id="CHEBI:30616"/>
    </ligand>
</feature>
<dbReference type="GO" id="GO:0005794">
    <property type="term" value="C:Golgi apparatus"/>
    <property type="evidence" value="ECO:0007669"/>
    <property type="project" value="TreeGrafter"/>
</dbReference>
<evidence type="ECO:0000313" key="6">
    <source>
        <dbReference type="EMBL" id="KNE02524.1"/>
    </source>
</evidence>
<dbReference type="VEuPathDB" id="FungiDB:CJJ07_002270"/>
<keyword evidence="5" id="KW-0812">Transmembrane</keyword>
<dbReference type="Pfam" id="PF01150">
    <property type="entry name" value="GDA1_CD39"/>
    <property type="match status" value="1"/>
</dbReference>
<dbReference type="AlphaFoldDB" id="A0A0L0P885"/>
<dbReference type="Gene3D" id="3.30.420.150">
    <property type="entry name" value="Exopolyphosphatase. Domain 2"/>
    <property type="match status" value="1"/>
</dbReference>